<name>A0AAV3S111_LITER</name>
<dbReference type="Pfam" id="PF13456">
    <property type="entry name" value="RVT_3"/>
    <property type="match status" value="1"/>
</dbReference>
<comment type="caution">
    <text evidence="2">The sequence shown here is derived from an EMBL/GenBank/DDBJ whole genome shotgun (WGS) entry which is preliminary data.</text>
</comment>
<sequence>MEREATIQAGKEVMIKSVTSAIPIFVMIYFKLPVGIIDKSVTFCGRVYMIMVYDSLDTHDHHRTVAIIQGVVRFCYTEVVLLMDQEAGRPELLSSIACMLWSLWKTTNNKMFEGAHALLDNTIKYGLQLILDFERATNKASSDGAIRVIGRDSVGNFVGASYKRLQWVSSPLVAEAHALREGLQFAWRLNWHSVELESDSKQLVQILKGEQMTPNGSGSGSDSKGHFIFDEFDGGQISVRQASDQHGSSYGRPLGT</sequence>
<feature type="domain" description="RNase H type-1" evidence="1">
    <location>
        <begin position="136"/>
        <end position="212"/>
    </location>
</feature>
<dbReference type="CDD" id="cd06222">
    <property type="entry name" value="RNase_H_like"/>
    <property type="match status" value="1"/>
</dbReference>
<dbReference type="InterPro" id="IPR012337">
    <property type="entry name" value="RNaseH-like_sf"/>
</dbReference>
<dbReference type="PANTHER" id="PTHR47074:SF48">
    <property type="entry name" value="POLYNUCLEOTIDYL TRANSFERASE, RIBONUCLEASE H-LIKE SUPERFAMILY PROTEIN"/>
    <property type="match status" value="1"/>
</dbReference>
<dbReference type="AlphaFoldDB" id="A0AAV3S111"/>
<gene>
    <name evidence="2" type="ORF">LIER_33637</name>
</gene>
<dbReference type="InterPro" id="IPR036397">
    <property type="entry name" value="RNaseH_sf"/>
</dbReference>
<dbReference type="InterPro" id="IPR044730">
    <property type="entry name" value="RNase_H-like_dom_plant"/>
</dbReference>
<dbReference type="PANTHER" id="PTHR47074">
    <property type="entry name" value="BNAC02G40300D PROTEIN"/>
    <property type="match status" value="1"/>
</dbReference>
<keyword evidence="3" id="KW-1185">Reference proteome</keyword>
<dbReference type="SUPFAM" id="SSF53098">
    <property type="entry name" value="Ribonuclease H-like"/>
    <property type="match status" value="1"/>
</dbReference>
<accession>A0AAV3S111</accession>
<dbReference type="GO" id="GO:0003676">
    <property type="term" value="F:nucleic acid binding"/>
    <property type="evidence" value="ECO:0007669"/>
    <property type="project" value="InterPro"/>
</dbReference>
<dbReference type="Gene3D" id="3.30.420.10">
    <property type="entry name" value="Ribonuclease H-like superfamily/Ribonuclease H"/>
    <property type="match status" value="1"/>
</dbReference>
<dbReference type="GO" id="GO:0004523">
    <property type="term" value="F:RNA-DNA hybrid ribonuclease activity"/>
    <property type="evidence" value="ECO:0007669"/>
    <property type="project" value="InterPro"/>
</dbReference>
<proteinExistence type="predicted"/>
<organism evidence="2 3">
    <name type="scientific">Lithospermum erythrorhizon</name>
    <name type="common">Purple gromwell</name>
    <name type="synonym">Lithospermum officinale var. erythrorhizon</name>
    <dbReference type="NCBI Taxonomy" id="34254"/>
    <lineage>
        <taxon>Eukaryota</taxon>
        <taxon>Viridiplantae</taxon>
        <taxon>Streptophyta</taxon>
        <taxon>Embryophyta</taxon>
        <taxon>Tracheophyta</taxon>
        <taxon>Spermatophyta</taxon>
        <taxon>Magnoliopsida</taxon>
        <taxon>eudicotyledons</taxon>
        <taxon>Gunneridae</taxon>
        <taxon>Pentapetalae</taxon>
        <taxon>asterids</taxon>
        <taxon>lamiids</taxon>
        <taxon>Boraginales</taxon>
        <taxon>Boraginaceae</taxon>
        <taxon>Boraginoideae</taxon>
        <taxon>Lithospermeae</taxon>
        <taxon>Lithospermum</taxon>
    </lineage>
</organism>
<protein>
    <recommendedName>
        <fullName evidence="1">RNase H type-1 domain-containing protein</fullName>
    </recommendedName>
</protein>
<dbReference type="Proteomes" id="UP001454036">
    <property type="component" value="Unassembled WGS sequence"/>
</dbReference>
<evidence type="ECO:0000313" key="3">
    <source>
        <dbReference type="Proteomes" id="UP001454036"/>
    </source>
</evidence>
<reference evidence="2 3" key="1">
    <citation type="submission" date="2024-01" db="EMBL/GenBank/DDBJ databases">
        <title>The complete chloroplast genome sequence of Lithospermum erythrorhizon: insights into the phylogenetic relationship among Boraginaceae species and the maternal lineages of purple gromwells.</title>
        <authorList>
            <person name="Okada T."/>
            <person name="Watanabe K."/>
        </authorList>
    </citation>
    <scope>NUCLEOTIDE SEQUENCE [LARGE SCALE GENOMIC DNA]</scope>
</reference>
<dbReference type="EMBL" id="BAABME010013612">
    <property type="protein sequence ID" value="GAA0186349.1"/>
    <property type="molecule type" value="Genomic_DNA"/>
</dbReference>
<dbReference type="InterPro" id="IPR052929">
    <property type="entry name" value="RNase_H-like_EbsB-rel"/>
</dbReference>
<evidence type="ECO:0000259" key="1">
    <source>
        <dbReference type="Pfam" id="PF13456"/>
    </source>
</evidence>
<evidence type="ECO:0000313" key="2">
    <source>
        <dbReference type="EMBL" id="GAA0186349.1"/>
    </source>
</evidence>
<dbReference type="InterPro" id="IPR002156">
    <property type="entry name" value="RNaseH_domain"/>
</dbReference>